<dbReference type="InterPro" id="IPR032093">
    <property type="entry name" value="PhoD_N"/>
</dbReference>
<sequence>MTRLHRRTFLVGGLASAGVALAGSGAAQAIAYPFTLGVASGEPAADGFVIWTRLAPSPLNADGLGGMSSAPVDVEWQVATDRNFTQLAQTGTATAVSGLAHSVHVELVGLQPGREYFYRFRASGHISATGRARTAPAVGTSPALTMLFTSCSHYEAGYFTAYRRMAEENPDLVLHLGDYIYEGGAGSGVRAHQPSGEITTLANYRVRHALYKRDVDLQAAHAIAPWVVVWDDHEVENNYANLVRADNSPAGGDFAARRAAAYKAYYEHMPLRAAQAPSGSNLQLYRRLRWGSLATFHMLDTRQYRDDQACGDGTKLCPVADDPARTITGATQEAWLLDGLGQRLGTWDLIGQQVFFAQKLAAADGSKSMDSWDGYTANRSRIQQGWQARGTVNPVVLTGDVHRHWAANIMDDYQTQNRVIGTELVSTSITSGGDGSATETGTSSLNPHVKFYKNQRGYVRTVTSPTQLRVDFRVLDKVTVRDYPVKTAQSYVIEAGNPGLQAP</sequence>
<evidence type="ECO:0000313" key="5">
    <source>
        <dbReference type="Proteomes" id="UP000239203"/>
    </source>
</evidence>
<feature type="signal peptide" evidence="1">
    <location>
        <begin position="1"/>
        <end position="22"/>
    </location>
</feature>
<evidence type="ECO:0000259" key="3">
    <source>
        <dbReference type="Pfam" id="PF16655"/>
    </source>
</evidence>
<evidence type="ECO:0000259" key="2">
    <source>
        <dbReference type="Pfam" id="PF09423"/>
    </source>
</evidence>
<dbReference type="Pfam" id="PF09423">
    <property type="entry name" value="PhoD"/>
    <property type="match status" value="1"/>
</dbReference>
<dbReference type="OrthoDB" id="327733at2"/>
<name>A0A2S6GTC5_9PSEU</name>
<dbReference type="PROSITE" id="PS51318">
    <property type="entry name" value="TAT"/>
    <property type="match status" value="1"/>
</dbReference>
<feature type="domain" description="Phospholipase D N-terminal" evidence="3">
    <location>
        <begin position="36"/>
        <end position="134"/>
    </location>
</feature>
<keyword evidence="5" id="KW-1185">Reference proteome</keyword>
<dbReference type="EMBL" id="PTIX01000005">
    <property type="protein sequence ID" value="PPK68433.1"/>
    <property type="molecule type" value="Genomic_DNA"/>
</dbReference>
<organism evidence="4 5">
    <name type="scientific">Actinokineospora auranticolor</name>
    <dbReference type="NCBI Taxonomy" id="155976"/>
    <lineage>
        <taxon>Bacteria</taxon>
        <taxon>Bacillati</taxon>
        <taxon>Actinomycetota</taxon>
        <taxon>Actinomycetes</taxon>
        <taxon>Pseudonocardiales</taxon>
        <taxon>Pseudonocardiaceae</taxon>
        <taxon>Actinokineospora</taxon>
    </lineage>
</organism>
<reference evidence="4 5" key="1">
    <citation type="submission" date="2018-02" db="EMBL/GenBank/DDBJ databases">
        <title>Genomic Encyclopedia of Archaeal and Bacterial Type Strains, Phase II (KMG-II): from individual species to whole genera.</title>
        <authorList>
            <person name="Goeker M."/>
        </authorList>
    </citation>
    <scope>NUCLEOTIDE SEQUENCE [LARGE SCALE GENOMIC DNA]</scope>
    <source>
        <strain evidence="4 5">YU 961-1</strain>
    </source>
</reference>
<dbReference type="InterPro" id="IPR038607">
    <property type="entry name" value="PhoD-like_sf"/>
</dbReference>
<evidence type="ECO:0000256" key="1">
    <source>
        <dbReference type="SAM" id="SignalP"/>
    </source>
</evidence>
<dbReference type="InterPro" id="IPR018946">
    <property type="entry name" value="PhoD-like_MPP"/>
</dbReference>
<evidence type="ECO:0000313" key="4">
    <source>
        <dbReference type="EMBL" id="PPK68433.1"/>
    </source>
</evidence>
<dbReference type="Pfam" id="PF16655">
    <property type="entry name" value="PhoD_N"/>
    <property type="match status" value="1"/>
</dbReference>
<proteinExistence type="predicted"/>
<dbReference type="Proteomes" id="UP000239203">
    <property type="component" value="Unassembled WGS sequence"/>
</dbReference>
<dbReference type="CDD" id="cd07389">
    <property type="entry name" value="MPP_PhoD"/>
    <property type="match status" value="1"/>
</dbReference>
<gene>
    <name evidence="4" type="ORF">CLV40_105156</name>
</gene>
<dbReference type="Gene3D" id="3.60.21.70">
    <property type="entry name" value="PhoD-like phosphatase"/>
    <property type="match status" value="1"/>
</dbReference>
<feature type="domain" description="PhoD-like phosphatase metallophosphatase" evidence="2">
    <location>
        <begin position="146"/>
        <end position="472"/>
    </location>
</feature>
<protein>
    <submittedName>
        <fullName evidence="4">Alkaline phosphatase D</fullName>
    </submittedName>
</protein>
<accession>A0A2S6GTC5</accession>
<dbReference type="SUPFAM" id="SSF56300">
    <property type="entry name" value="Metallo-dependent phosphatases"/>
    <property type="match status" value="1"/>
</dbReference>
<dbReference type="InterPro" id="IPR029052">
    <property type="entry name" value="Metallo-depent_PP-like"/>
</dbReference>
<dbReference type="PANTHER" id="PTHR43606:SF2">
    <property type="entry name" value="ALKALINE PHOSPHATASE FAMILY PROTEIN (AFU_ORTHOLOGUE AFUA_5G03860)"/>
    <property type="match status" value="1"/>
</dbReference>
<dbReference type="InterPro" id="IPR052900">
    <property type="entry name" value="Phospholipid_Metab_Enz"/>
</dbReference>
<dbReference type="Gene3D" id="2.60.40.380">
    <property type="entry name" value="Purple acid phosphatase-like, N-terminal"/>
    <property type="match status" value="1"/>
</dbReference>
<dbReference type="RefSeq" id="WP_104478913.1">
    <property type="nucleotide sequence ID" value="NZ_CP154825.1"/>
</dbReference>
<dbReference type="InterPro" id="IPR006311">
    <property type="entry name" value="TAT_signal"/>
</dbReference>
<comment type="caution">
    <text evidence="4">The sequence shown here is derived from an EMBL/GenBank/DDBJ whole genome shotgun (WGS) entry which is preliminary data.</text>
</comment>
<keyword evidence="1" id="KW-0732">Signal</keyword>
<dbReference type="PANTHER" id="PTHR43606">
    <property type="entry name" value="PHOSPHATASE, PUTATIVE (AFU_ORTHOLOGUE AFUA_6G08710)-RELATED"/>
    <property type="match status" value="1"/>
</dbReference>
<feature type="chain" id="PRO_5039080268" evidence="1">
    <location>
        <begin position="23"/>
        <end position="503"/>
    </location>
</feature>
<dbReference type="AlphaFoldDB" id="A0A2S6GTC5"/>